<reference evidence="8" key="1">
    <citation type="journal article" date="2023" name="Front. Mar. Sci.">
        <title>A new Merluccius polli reference genome to investigate the effects of global change in West African waters.</title>
        <authorList>
            <person name="Mateo J.L."/>
            <person name="Blanco-Fernandez C."/>
            <person name="Garcia-Vazquez E."/>
            <person name="Machado-Schiaffino G."/>
        </authorList>
    </citation>
    <scope>NUCLEOTIDE SEQUENCE</scope>
    <source>
        <strain evidence="8">C29</strain>
        <tissue evidence="8">Fin</tissue>
    </source>
</reference>
<feature type="compositionally biased region" description="Acidic residues" evidence="5">
    <location>
        <begin position="161"/>
        <end position="170"/>
    </location>
</feature>
<dbReference type="SUPFAM" id="SSF109905">
    <property type="entry name" value="Surp module (SWAP domain)"/>
    <property type="match status" value="2"/>
</dbReference>
<accession>A0AA47P0Q2</accession>
<dbReference type="Pfam" id="PF01805">
    <property type="entry name" value="Surp"/>
    <property type="match status" value="2"/>
</dbReference>
<feature type="compositionally biased region" description="Pro residues" evidence="5">
    <location>
        <begin position="358"/>
        <end position="369"/>
    </location>
</feature>
<dbReference type="InterPro" id="IPR000467">
    <property type="entry name" value="G_patch_dom"/>
</dbReference>
<keyword evidence="9" id="KW-1185">Reference proteome</keyword>
<keyword evidence="3" id="KW-0508">mRNA splicing</keyword>
<protein>
    <submittedName>
        <fullName evidence="8">SURP and G-patch domain-containing protein 1</fullName>
    </submittedName>
</protein>
<dbReference type="InterPro" id="IPR040169">
    <property type="entry name" value="SUGP1/2"/>
</dbReference>
<dbReference type="Proteomes" id="UP001174136">
    <property type="component" value="Unassembled WGS sequence"/>
</dbReference>
<dbReference type="EMBL" id="JAOPHQ010002628">
    <property type="protein sequence ID" value="KAK0146091.1"/>
    <property type="molecule type" value="Genomic_DNA"/>
</dbReference>
<feature type="domain" description="SURP motif" evidence="6">
    <location>
        <begin position="186"/>
        <end position="228"/>
    </location>
</feature>
<feature type="region of interest" description="Disordered" evidence="5">
    <location>
        <begin position="1"/>
        <end position="26"/>
    </location>
</feature>
<gene>
    <name evidence="8" type="primary">Sugp1</name>
    <name evidence="8" type="ORF">N1851_014649</name>
</gene>
<dbReference type="PANTHER" id="PTHR23340:SF0">
    <property type="entry name" value="SURP AND G-PATCH DOMAIN-CONTAINING PROTEIN 1 ISOFORM X1"/>
    <property type="match status" value="1"/>
</dbReference>
<sequence length="674" mass="76674">MESSDAGRGGGWKSRPIKTQKNKMSLNIIRQEELIAQKKKEIEAKMAEQAKKNLQTPSKPLPQSSPSFQGPSSNKFVNDGSFLQQFMKLHKDKPGASGSNNGETKGTSTTESPNSQQKKSILIGKRPGLGITSMLNQFKNYSQSKKNPVLSQRPSVFCSPDGDEDEDEVDDSNFLEMKEDPDTRLILDKMASFVAEGGAELERKAKEDYKNNPVFSFLYDKNSRDYLYYRKRVAEYRKDLPKPNTKSHNVDEETQQVAVKLAKYVAEGGPEVEAIAAEHNRDNPAFSFLYDHQSQAHRFYKEKVEHYRQSKAAQSPPATAEVPELVVQRPAAPPLSAVPPPPPPAFYPYVPNQLGSTPLPPNPEATPPPVKRKRKSRWGSEDDKVELPLPHIAVHQEVEVPDPNTPSLSVQDLKVLGYKKGKPLGLVGVTELSEDQKKQIKEQQEMQEMYEMIMKHKRAMAEMQIMWEKAVRDHQHEYDSDEEVDQEEGTWEHRLRQMEMEKTREWAESLTDMGKGKHFIGDFLPPEELEKFMETFKALKEGRDPDYSEYKEFKLTVENLGFRMLMKMGWQEGDGLGSDGQGIKAPVHRGTTAVDGAGFGVDRPAELKGNDDEYDAFRKRMMLAYRFRPNPLVTTKLVLKKICRDGLLECLCLLYLKPNVFLFSPQNNPRRPYY</sequence>
<proteinExistence type="predicted"/>
<evidence type="ECO:0000256" key="2">
    <source>
        <dbReference type="ARBA" id="ARBA00022664"/>
    </source>
</evidence>
<keyword evidence="2" id="KW-0507">mRNA processing</keyword>
<dbReference type="PROSITE" id="PS50128">
    <property type="entry name" value="SURP"/>
    <property type="match status" value="2"/>
</dbReference>
<evidence type="ECO:0000259" key="6">
    <source>
        <dbReference type="PROSITE" id="PS50128"/>
    </source>
</evidence>
<dbReference type="GO" id="GO:0006397">
    <property type="term" value="P:mRNA processing"/>
    <property type="evidence" value="ECO:0007669"/>
    <property type="project" value="UniProtKB-KW"/>
</dbReference>
<evidence type="ECO:0000313" key="8">
    <source>
        <dbReference type="EMBL" id="KAK0146091.1"/>
    </source>
</evidence>
<feature type="region of interest" description="Disordered" evidence="5">
    <location>
        <begin position="44"/>
        <end position="126"/>
    </location>
</feature>
<feature type="compositionally biased region" description="Polar residues" evidence="5">
    <location>
        <begin position="142"/>
        <end position="154"/>
    </location>
</feature>
<dbReference type="PROSITE" id="PS50174">
    <property type="entry name" value="G_PATCH"/>
    <property type="match status" value="1"/>
</dbReference>
<evidence type="ECO:0000313" key="9">
    <source>
        <dbReference type="Proteomes" id="UP001174136"/>
    </source>
</evidence>
<feature type="domain" description="SURP motif" evidence="6">
    <location>
        <begin position="257"/>
        <end position="300"/>
    </location>
</feature>
<dbReference type="InterPro" id="IPR035967">
    <property type="entry name" value="SWAP/Surp_sf"/>
</dbReference>
<name>A0AA47P0Q2_MERPO</name>
<feature type="compositionally biased region" description="Polar residues" evidence="5">
    <location>
        <begin position="97"/>
        <end position="119"/>
    </location>
</feature>
<organism evidence="8 9">
    <name type="scientific">Merluccius polli</name>
    <name type="common">Benguela hake</name>
    <name type="synonym">Merluccius cadenati</name>
    <dbReference type="NCBI Taxonomy" id="89951"/>
    <lineage>
        <taxon>Eukaryota</taxon>
        <taxon>Metazoa</taxon>
        <taxon>Chordata</taxon>
        <taxon>Craniata</taxon>
        <taxon>Vertebrata</taxon>
        <taxon>Euteleostomi</taxon>
        <taxon>Actinopterygii</taxon>
        <taxon>Neopterygii</taxon>
        <taxon>Teleostei</taxon>
        <taxon>Neoteleostei</taxon>
        <taxon>Acanthomorphata</taxon>
        <taxon>Zeiogadaria</taxon>
        <taxon>Gadariae</taxon>
        <taxon>Gadiformes</taxon>
        <taxon>Gadoidei</taxon>
        <taxon>Merlucciidae</taxon>
        <taxon>Merluccius</taxon>
    </lineage>
</organism>
<dbReference type="Pfam" id="PF01585">
    <property type="entry name" value="G-patch"/>
    <property type="match status" value="1"/>
</dbReference>
<dbReference type="GO" id="GO:0005654">
    <property type="term" value="C:nucleoplasm"/>
    <property type="evidence" value="ECO:0007669"/>
    <property type="project" value="TreeGrafter"/>
</dbReference>
<feature type="domain" description="G-patch" evidence="7">
    <location>
        <begin position="557"/>
        <end position="604"/>
    </location>
</feature>
<dbReference type="SMART" id="SM00648">
    <property type="entry name" value="SWAP"/>
    <property type="match status" value="2"/>
</dbReference>
<keyword evidence="4" id="KW-0539">Nucleus</keyword>
<dbReference type="PANTHER" id="PTHR23340">
    <property type="entry name" value="ARGININE/SERINE RICH SPLICING FACTOR SF4/14"/>
    <property type="match status" value="1"/>
</dbReference>
<dbReference type="GO" id="GO:0008380">
    <property type="term" value="P:RNA splicing"/>
    <property type="evidence" value="ECO:0007669"/>
    <property type="project" value="UniProtKB-KW"/>
</dbReference>
<evidence type="ECO:0000259" key="7">
    <source>
        <dbReference type="PROSITE" id="PS50174"/>
    </source>
</evidence>
<evidence type="ECO:0000256" key="4">
    <source>
        <dbReference type="ARBA" id="ARBA00023242"/>
    </source>
</evidence>
<dbReference type="AlphaFoldDB" id="A0AA47P0Q2"/>
<feature type="region of interest" description="Disordered" evidence="5">
    <location>
        <begin position="346"/>
        <end position="384"/>
    </location>
</feature>
<dbReference type="SMART" id="SM00443">
    <property type="entry name" value="G_patch"/>
    <property type="match status" value="1"/>
</dbReference>
<dbReference type="GO" id="GO:0003723">
    <property type="term" value="F:RNA binding"/>
    <property type="evidence" value="ECO:0007669"/>
    <property type="project" value="InterPro"/>
</dbReference>
<evidence type="ECO:0000256" key="3">
    <source>
        <dbReference type="ARBA" id="ARBA00023187"/>
    </source>
</evidence>
<evidence type="ECO:0000256" key="1">
    <source>
        <dbReference type="ARBA" id="ARBA00004123"/>
    </source>
</evidence>
<comment type="caution">
    <text evidence="8">The sequence shown here is derived from an EMBL/GenBank/DDBJ whole genome shotgun (WGS) entry which is preliminary data.</text>
</comment>
<evidence type="ECO:0000256" key="5">
    <source>
        <dbReference type="SAM" id="MobiDB-lite"/>
    </source>
</evidence>
<feature type="compositionally biased region" description="Low complexity" evidence="5">
    <location>
        <begin position="61"/>
        <end position="73"/>
    </location>
</feature>
<comment type="subcellular location">
    <subcellularLocation>
        <location evidence="1">Nucleus</location>
    </subcellularLocation>
</comment>
<feature type="region of interest" description="Disordered" evidence="5">
    <location>
        <begin position="142"/>
        <end position="170"/>
    </location>
</feature>
<dbReference type="Gene3D" id="1.10.10.790">
    <property type="entry name" value="Surp module"/>
    <property type="match status" value="2"/>
</dbReference>
<dbReference type="InterPro" id="IPR000061">
    <property type="entry name" value="Surp"/>
</dbReference>